<protein>
    <submittedName>
        <fullName evidence="1">Uncharacterized protein</fullName>
    </submittedName>
</protein>
<name>A0ACB8RK71_9AGAM</name>
<keyword evidence="2" id="KW-1185">Reference proteome</keyword>
<evidence type="ECO:0000313" key="2">
    <source>
        <dbReference type="Proteomes" id="UP000814033"/>
    </source>
</evidence>
<comment type="caution">
    <text evidence="1">The sequence shown here is derived from an EMBL/GenBank/DDBJ whole genome shotgun (WGS) entry which is preliminary data.</text>
</comment>
<organism evidence="1 2">
    <name type="scientific">Auriscalpium vulgare</name>
    <dbReference type="NCBI Taxonomy" id="40419"/>
    <lineage>
        <taxon>Eukaryota</taxon>
        <taxon>Fungi</taxon>
        <taxon>Dikarya</taxon>
        <taxon>Basidiomycota</taxon>
        <taxon>Agaricomycotina</taxon>
        <taxon>Agaricomycetes</taxon>
        <taxon>Russulales</taxon>
        <taxon>Auriscalpiaceae</taxon>
        <taxon>Auriscalpium</taxon>
    </lineage>
</organism>
<proteinExistence type="predicted"/>
<reference evidence="1" key="2">
    <citation type="journal article" date="2022" name="New Phytol.">
        <title>Evolutionary transition to the ectomycorrhizal habit in the genomes of a hyperdiverse lineage of mushroom-forming fungi.</title>
        <authorList>
            <person name="Looney B."/>
            <person name="Miyauchi S."/>
            <person name="Morin E."/>
            <person name="Drula E."/>
            <person name="Courty P.E."/>
            <person name="Kohler A."/>
            <person name="Kuo A."/>
            <person name="LaButti K."/>
            <person name="Pangilinan J."/>
            <person name="Lipzen A."/>
            <person name="Riley R."/>
            <person name="Andreopoulos W."/>
            <person name="He G."/>
            <person name="Johnson J."/>
            <person name="Nolan M."/>
            <person name="Tritt A."/>
            <person name="Barry K.W."/>
            <person name="Grigoriev I.V."/>
            <person name="Nagy L.G."/>
            <person name="Hibbett D."/>
            <person name="Henrissat B."/>
            <person name="Matheny P.B."/>
            <person name="Labbe J."/>
            <person name="Martin F.M."/>
        </authorList>
    </citation>
    <scope>NUCLEOTIDE SEQUENCE</scope>
    <source>
        <strain evidence="1">FP105234-sp</strain>
    </source>
</reference>
<gene>
    <name evidence="1" type="ORF">FA95DRAFT_1608643</name>
</gene>
<accession>A0ACB8RK71</accession>
<dbReference type="Proteomes" id="UP000814033">
    <property type="component" value="Unassembled WGS sequence"/>
</dbReference>
<evidence type="ECO:0000313" key="1">
    <source>
        <dbReference type="EMBL" id="KAI0044307.1"/>
    </source>
</evidence>
<dbReference type="EMBL" id="MU275987">
    <property type="protein sequence ID" value="KAI0044307.1"/>
    <property type="molecule type" value="Genomic_DNA"/>
</dbReference>
<sequence>MIAALKNMSNLVLFDWKAPTSNKIVAHNEPDKQDVWSLLAAITSLDVIVISELDRCTVWNSQIFSLSNLTVFDYTTEFCIDSYTPPDCSRLVTMLKDRCPGLEELYLRFEAPFHFGLGFAPPYLGESLFTARWRHLIAVGLQSVASAPAAVVSFLAAHPSLRWVHIDEWFGCRHFPDDFKDFDWHPHIAQRLALPQGVLPNLETLHCIPGHATDIVRSILPSQATGGGMPLTISVDLSIQFGKDDATLDEFVFLMNELPSNMTVVNRATVEGSVRLRKRQQARQRQRLEMPHNL</sequence>
<reference evidence="1" key="1">
    <citation type="submission" date="2021-02" db="EMBL/GenBank/DDBJ databases">
        <authorList>
            <consortium name="DOE Joint Genome Institute"/>
            <person name="Ahrendt S."/>
            <person name="Looney B.P."/>
            <person name="Miyauchi S."/>
            <person name="Morin E."/>
            <person name="Drula E."/>
            <person name="Courty P.E."/>
            <person name="Chicoki N."/>
            <person name="Fauchery L."/>
            <person name="Kohler A."/>
            <person name="Kuo A."/>
            <person name="Labutti K."/>
            <person name="Pangilinan J."/>
            <person name="Lipzen A."/>
            <person name="Riley R."/>
            <person name="Andreopoulos W."/>
            <person name="He G."/>
            <person name="Johnson J."/>
            <person name="Barry K.W."/>
            <person name="Grigoriev I.V."/>
            <person name="Nagy L."/>
            <person name="Hibbett D."/>
            <person name="Henrissat B."/>
            <person name="Matheny P.B."/>
            <person name="Labbe J."/>
            <person name="Martin F."/>
        </authorList>
    </citation>
    <scope>NUCLEOTIDE SEQUENCE</scope>
    <source>
        <strain evidence="1">FP105234-sp</strain>
    </source>
</reference>